<dbReference type="InterPro" id="IPR029069">
    <property type="entry name" value="HotDog_dom_sf"/>
</dbReference>
<evidence type="ECO:0008006" key="5">
    <source>
        <dbReference type="Google" id="ProtNLM"/>
    </source>
</evidence>
<evidence type="ECO:0000259" key="2">
    <source>
        <dbReference type="Pfam" id="PF22622"/>
    </source>
</evidence>
<dbReference type="CDD" id="cd03448">
    <property type="entry name" value="HDE_HSD"/>
    <property type="match status" value="1"/>
</dbReference>
<sequence>MPIDYDRLMAWKPDDVVQSYSSRDTMLYALGLGLGSDPTDRNELRFTYEEGLQVLPTFPVVLGTPSTWWRETGMVDWQHVVHGEQHLKLHARFKPEGEVIGSTRVVDIIDKGPGRGALLYTERSVRDAQTGELLATATSTSFARKDGGFGGASGPTKEVHLLPDRAADFVFEHRTSPRAALIYRLSGDYNPLHADPDVAETAGFRQPILHGLCTYGVAAWAIVSEICEGIPGRLKSIGVRFSSPVYPGETLQTQMWVDKSVVSFRTRVIERDVVVLNNGHAEII</sequence>
<evidence type="ECO:0000313" key="4">
    <source>
        <dbReference type="Proteomes" id="UP000027190"/>
    </source>
</evidence>
<dbReference type="GO" id="GO:0006635">
    <property type="term" value="P:fatty acid beta-oxidation"/>
    <property type="evidence" value="ECO:0007669"/>
    <property type="project" value="TreeGrafter"/>
</dbReference>
<dbReference type="GO" id="GO:0004300">
    <property type="term" value="F:enoyl-CoA hydratase activity"/>
    <property type="evidence" value="ECO:0007669"/>
    <property type="project" value="TreeGrafter"/>
</dbReference>
<evidence type="ECO:0000259" key="1">
    <source>
        <dbReference type="Pfam" id="PF01575"/>
    </source>
</evidence>
<feature type="domain" description="MaoC-like" evidence="1">
    <location>
        <begin position="163"/>
        <end position="275"/>
    </location>
</feature>
<dbReference type="EMBL" id="AWFG01000020">
    <property type="protein sequence ID" value="KCZ58694.1"/>
    <property type="molecule type" value="Genomic_DNA"/>
</dbReference>
<dbReference type="GO" id="GO:0044594">
    <property type="term" value="F:17-beta-hydroxysteroid dehydrogenase (NAD+) activity"/>
    <property type="evidence" value="ECO:0007669"/>
    <property type="project" value="TreeGrafter"/>
</dbReference>
<dbReference type="Gene3D" id="3.10.129.10">
    <property type="entry name" value="Hotdog Thioesterase"/>
    <property type="match status" value="1"/>
</dbReference>
<dbReference type="RefSeq" id="WP_034739267.1">
    <property type="nucleotide sequence ID" value="NZ_AWFG01000020.1"/>
</dbReference>
<dbReference type="Pfam" id="PF01575">
    <property type="entry name" value="MaoC_dehydratas"/>
    <property type="match status" value="1"/>
</dbReference>
<accession>A0A062UC77</accession>
<dbReference type="InterPro" id="IPR054357">
    <property type="entry name" value="MFE-2_N"/>
</dbReference>
<dbReference type="STRING" id="1280947.HY30_15930"/>
<dbReference type="InterPro" id="IPR002539">
    <property type="entry name" value="MaoC-like_dom"/>
</dbReference>
<organism evidence="3 4">
    <name type="scientific">Hyphomonas chukchiensis</name>
    <dbReference type="NCBI Taxonomy" id="1280947"/>
    <lineage>
        <taxon>Bacteria</taxon>
        <taxon>Pseudomonadati</taxon>
        <taxon>Pseudomonadota</taxon>
        <taxon>Alphaproteobacteria</taxon>
        <taxon>Hyphomonadales</taxon>
        <taxon>Hyphomonadaceae</taxon>
        <taxon>Hyphomonas</taxon>
    </lineage>
</organism>
<protein>
    <recommendedName>
        <fullName evidence="5">3-alpha,7-alpha, 12-alpha-trihydroxy-5-beta-cholest-24-enoyl-CoA hydratase</fullName>
    </recommendedName>
</protein>
<gene>
    <name evidence="3" type="ORF">HY30_15930</name>
</gene>
<comment type="caution">
    <text evidence="3">The sequence shown here is derived from an EMBL/GenBank/DDBJ whole genome shotgun (WGS) entry which is preliminary data.</text>
</comment>
<proteinExistence type="predicted"/>
<feature type="domain" description="Peroxisomal multifunctional enzyme type 2-like N-terminal" evidence="2">
    <location>
        <begin position="19"/>
        <end position="144"/>
    </location>
</feature>
<evidence type="ECO:0000313" key="3">
    <source>
        <dbReference type="EMBL" id="KCZ58694.1"/>
    </source>
</evidence>
<dbReference type="AlphaFoldDB" id="A0A062UC77"/>
<reference evidence="3 4" key="1">
    <citation type="journal article" date="2014" name="Antonie Van Leeuwenhoek">
        <title>Hyphomonas beringensis sp. nov. and Hyphomonas chukchiensis sp. nov., isolated from surface seawater of the Bering Sea and Chukchi Sea.</title>
        <authorList>
            <person name="Li C."/>
            <person name="Lai Q."/>
            <person name="Li G."/>
            <person name="Dong C."/>
            <person name="Wang J."/>
            <person name="Liao Y."/>
            <person name="Shao Z."/>
        </authorList>
    </citation>
    <scope>NUCLEOTIDE SEQUENCE [LARGE SCALE GENOMIC DNA]</scope>
    <source>
        <strain evidence="3 4">BH-BN04-4</strain>
    </source>
</reference>
<dbReference type="OrthoDB" id="5522043at2"/>
<name>A0A062UC77_9PROT</name>
<dbReference type="PANTHER" id="PTHR13078">
    <property type="entry name" value="PEROXISOMAL MULTIFUNCTIONAL ENZYME TYPE 2-RELATED"/>
    <property type="match status" value="1"/>
</dbReference>
<dbReference type="Proteomes" id="UP000027190">
    <property type="component" value="Unassembled WGS sequence"/>
</dbReference>
<dbReference type="eggNOG" id="COG2030">
    <property type="taxonomic scope" value="Bacteria"/>
</dbReference>
<keyword evidence="4" id="KW-1185">Reference proteome</keyword>
<dbReference type="GO" id="GO:0003857">
    <property type="term" value="F:(3S)-3-hydroxyacyl-CoA dehydrogenase (NAD+) activity"/>
    <property type="evidence" value="ECO:0007669"/>
    <property type="project" value="TreeGrafter"/>
</dbReference>
<dbReference type="SUPFAM" id="SSF54637">
    <property type="entry name" value="Thioesterase/thiol ester dehydrase-isomerase"/>
    <property type="match status" value="2"/>
</dbReference>
<dbReference type="Pfam" id="PF22622">
    <property type="entry name" value="MFE-2_hydrat-2_N"/>
    <property type="match status" value="1"/>
</dbReference>
<dbReference type="PANTHER" id="PTHR13078:SF56">
    <property type="entry name" value="PEROXISOMAL MULTIFUNCTIONAL ENZYME TYPE 2"/>
    <property type="match status" value="1"/>
</dbReference>